<organism evidence="7 8">
    <name type="scientific">Magallana gigas</name>
    <name type="common">Pacific oyster</name>
    <name type="synonym">Crassostrea gigas</name>
    <dbReference type="NCBI Taxonomy" id="29159"/>
    <lineage>
        <taxon>Eukaryota</taxon>
        <taxon>Metazoa</taxon>
        <taxon>Spiralia</taxon>
        <taxon>Lophotrochozoa</taxon>
        <taxon>Mollusca</taxon>
        <taxon>Bivalvia</taxon>
        <taxon>Autobranchia</taxon>
        <taxon>Pteriomorphia</taxon>
        <taxon>Ostreida</taxon>
        <taxon>Ostreoidea</taxon>
        <taxon>Ostreidae</taxon>
        <taxon>Magallana</taxon>
    </lineage>
</organism>
<evidence type="ECO:0000313" key="8">
    <source>
        <dbReference type="Proteomes" id="UP000005408"/>
    </source>
</evidence>
<feature type="transmembrane region" description="Helical" evidence="6">
    <location>
        <begin position="97"/>
        <end position="117"/>
    </location>
</feature>
<evidence type="ECO:0000256" key="5">
    <source>
        <dbReference type="ARBA" id="ARBA00023136"/>
    </source>
</evidence>
<dbReference type="InterPro" id="IPR018499">
    <property type="entry name" value="Tetraspanin/Peripherin"/>
</dbReference>
<protein>
    <recommendedName>
        <fullName evidence="9">Tetraspanin</fullName>
    </recommendedName>
</protein>
<reference evidence="7" key="1">
    <citation type="submission" date="2022-08" db="UniProtKB">
        <authorList>
            <consortium name="EnsemblMetazoa"/>
        </authorList>
    </citation>
    <scope>IDENTIFICATION</scope>
    <source>
        <strain evidence="7">05x7-T-G4-1.051#20</strain>
    </source>
</reference>
<keyword evidence="8" id="KW-1185">Reference proteome</keyword>
<evidence type="ECO:0008006" key="9">
    <source>
        <dbReference type="Google" id="ProtNLM"/>
    </source>
</evidence>
<evidence type="ECO:0000313" key="7">
    <source>
        <dbReference type="EnsemblMetazoa" id="G26131.1:cds"/>
    </source>
</evidence>
<keyword evidence="4 6" id="KW-1133">Transmembrane helix</keyword>
<comment type="subcellular location">
    <subcellularLocation>
        <location evidence="1">Membrane</location>
        <topology evidence="1">Multi-pass membrane protein</topology>
    </subcellularLocation>
</comment>
<comment type="similarity">
    <text evidence="2">Belongs to the tetraspanin (TM4SF) family.</text>
</comment>
<feature type="transmembrane region" description="Helical" evidence="6">
    <location>
        <begin position="244"/>
        <end position="262"/>
    </location>
</feature>
<proteinExistence type="inferred from homology"/>
<dbReference type="InterPro" id="IPR018503">
    <property type="entry name" value="Tetraspanin_CS"/>
</dbReference>
<evidence type="ECO:0000256" key="3">
    <source>
        <dbReference type="ARBA" id="ARBA00022692"/>
    </source>
</evidence>
<dbReference type="Pfam" id="PF00335">
    <property type="entry name" value="Tetraspanin"/>
    <property type="match status" value="1"/>
</dbReference>
<feature type="transmembrane region" description="Helical" evidence="6">
    <location>
        <begin position="12"/>
        <end position="41"/>
    </location>
</feature>
<dbReference type="PRINTS" id="PR00259">
    <property type="entry name" value="TMFOUR"/>
</dbReference>
<dbReference type="EnsemblMetazoa" id="G26131.1">
    <property type="protein sequence ID" value="G26131.1:cds"/>
    <property type="gene ID" value="G26131"/>
</dbReference>
<sequence>MAIDYCCKAVKVIFILINGVLIVFGIGQLMAGIAIKINILPFDALQLLNTLQVVEINLGDILNILSFSMVVIGALLVISGVLGCLGTCFENKCLMILYALLMVVVFVMEIGIVFFMFKIKDVFTPENKILLLKTLPKNLNDDSLLSIDSIVFNVVHSTSLTIGCCDENSFADTTNAFVTSPWCIITRNCQKVTLPKTCCQKSGILNIAIQCPATANSLIYNEKGCFDRMEHIILTYANSISGNLFAVITTQMFAVVFIIALYKSRTRTESFPV</sequence>
<dbReference type="PANTHER" id="PTHR19282">
    <property type="entry name" value="TETRASPANIN"/>
    <property type="match status" value="1"/>
</dbReference>
<evidence type="ECO:0000256" key="6">
    <source>
        <dbReference type="SAM" id="Phobius"/>
    </source>
</evidence>
<dbReference type="OrthoDB" id="5870230at2759"/>
<evidence type="ECO:0000256" key="4">
    <source>
        <dbReference type="ARBA" id="ARBA00022989"/>
    </source>
</evidence>
<feature type="transmembrane region" description="Helical" evidence="6">
    <location>
        <begin position="61"/>
        <end position="85"/>
    </location>
</feature>
<dbReference type="Proteomes" id="UP000005408">
    <property type="component" value="Unassembled WGS sequence"/>
</dbReference>
<evidence type="ECO:0000256" key="2">
    <source>
        <dbReference type="ARBA" id="ARBA00006840"/>
    </source>
</evidence>
<dbReference type="GO" id="GO:0016020">
    <property type="term" value="C:membrane"/>
    <property type="evidence" value="ECO:0007669"/>
    <property type="project" value="UniProtKB-SubCell"/>
</dbReference>
<accession>A0A8W8L0P2</accession>
<name>A0A8W8L0P2_MAGGI</name>
<dbReference type="PROSITE" id="PS00421">
    <property type="entry name" value="TM4_1"/>
    <property type="match status" value="1"/>
</dbReference>
<keyword evidence="5 6" id="KW-0472">Membrane</keyword>
<keyword evidence="3 6" id="KW-0812">Transmembrane</keyword>
<evidence type="ECO:0000256" key="1">
    <source>
        <dbReference type="ARBA" id="ARBA00004141"/>
    </source>
</evidence>
<dbReference type="AlphaFoldDB" id="A0A8W8L0P2"/>